<dbReference type="HAMAP" id="MF_01057">
    <property type="entry name" value="tRNA_methyltr_TrmB"/>
    <property type="match status" value="1"/>
</dbReference>
<evidence type="ECO:0000256" key="3">
    <source>
        <dbReference type="ARBA" id="ARBA00022603"/>
    </source>
</evidence>
<evidence type="ECO:0000256" key="5">
    <source>
        <dbReference type="ARBA" id="ARBA00022691"/>
    </source>
</evidence>
<dbReference type="Pfam" id="PF02390">
    <property type="entry name" value="Methyltransf_4"/>
    <property type="match status" value="1"/>
</dbReference>
<feature type="binding site" evidence="7">
    <location>
        <position position="164"/>
    </location>
    <ligand>
        <name>substrate</name>
    </ligand>
</feature>
<dbReference type="GO" id="GO:0008176">
    <property type="term" value="F:tRNA (guanine(46)-N7)-methyltransferase activity"/>
    <property type="evidence" value="ECO:0007669"/>
    <property type="project" value="UniProtKB-EC"/>
</dbReference>
<evidence type="ECO:0000313" key="9">
    <source>
        <dbReference type="Proteomes" id="UP001477672"/>
    </source>
</evidence>
<keyword evidence="3 7" id="KW-0489">Methyltransferase</keyword>
<dbReference type="InterPro" id="IPR055361">
    <property type="entry name" value="tRNA_methyltr_TrmB_bact"/>
</dbReference>
<accession>A0ABV1GDW6</accession>
<evidence type="ECO:0000256" key="2">
    <source>
        <dbReference type="ARBA" id="ARBA00003015"/>
    </source>
</evidence>
<feature type="binding site" evidence="7">
    <location>
        <position position="44"/>
    </location>
    <ligand>
        <name>S-adenosyl-L-methionine</name>
        <dbReference type="ChEBI" id="CHEBI:59789"/>
    </ligand>
</feature>
<dbReference type="InterPro" id="IPR029063">
    <property type="entry name" value="SAM-dependent_MTases_sf"/>
</dbReference>
<keyword evidence="6 7" id="KW-0819">tRNA processing</keyword>
<keyword evidence="5 7" id="KW-0949">S-adenosyl-L-methionine</keyword>
<feature type="binding site" evidence="7">
    <location>
        <position position="69"/>
    </location>
    <ligand>
        <name>S-adenosyl-L-methionine</name>
        <dbReference type="ChEBI" id="CHEBI:59789"/>
    </ligand>
</feature>
<proteinExistence type="inferred from homology"/>
<gene>
    <name evidence="7 8" type="primary">trmB</name>
    <name evidence="8" type="ORF">WMO24_06220</name>
</gene>
<keyword evidence="4 7" id="KW-0808">Transferase</keyword>
<comment type="catalytic activity">
    <reaction evidence="1 7">
        <text>guanosine(46) in tRNA + S-adenosyl-L-methionine = N(7)-methylguanosine(46) in tRNA + S-adenosyl-L-homocysteine</text>
        <dbReference type="Rhea" id="RHEA:42708"/>
        <dbReference type="Rhea" id="RHEA-COMP:10188"/>
        <dbReference type="Rhea" id="RHEA-COMP:10189"/>
        <dbReference type="ChEBI" id="CHEBI:57856"/>
        <dbReference type="ChEBI" id="CHEBI:59789"/>
        <dbReference type="ChEBI" id="CHEBI:74269"/>
        <dbReference type="ChEBI" id="CHEBI:74480"/>
        <dbReference type="EC" id="2.1.1.33"/>
    </reaction>
</comment>
<protein>
    <recommendedName>
        <fullName evidence="7">tRNA (guanine-N(7)-)-methyltransferase</fullName>
        <ecNumber evidence="7">2.1.1.33</ecNumber>
    </recommendedName>
    <alternativeName>
        <fullName evidence="7">tRNA (guanine(46)-N(7))-methyltransferase</fullName>
    </alternativeName>
    <alternativeName>
        <fullName evidence="7">tRNA(m7G46)-methyltransferase</fullName>
    </alternativeName>
</protein>
<evidence type="ECO:0000313" key="8">
    <source>
        <dbReference type="EMBL" id="MEQ2520020.1"/>
    </source>
</evidence>
<dbReference type="EMBL" id="JBBMFA010000080">
    <property type="protein sequence ID" value="MEQ2520020.1"/>
    <property type="molecule type" value="Genomic_DNA"/>
</dbReference>
<dbReference type="CDD" id="cd02440">
    <property type="entry name" value="AdoMet_MTases"/>
    <property type="match status" value="1"/>
</dbReference>
<dbReference type="PANTHER" id="PTHR23417">
    <property type="entry name" value="3-DEOXY-D-MANNO-OCTULOSONIC-ACID TRANSFERASE/TRNA GUANINE-N 7 - -METHYLTRANSFERASE"/>
    <property type="match status" value="1"/>
</dbReference>
<organism evidence="8 9">
    <name type="scientific">Ruthenibacterium intestinale</name>
    <dbReference type="NCBI Taxonomy" id="3133163"/>
    <lineage>
        <taxon>Bacteria</taxon>
        <taxon>Bacillati</taxon>
        <taxon>Bacillota</taxon>
        <taxon>Clostridia</taxon>
        <taxon>Eubacteriales</taxon>
        <taxon>Oscillospiraceae</taxon>
        <taxon>Ruthenibacterium</taxon>
    </lineage>
</organism>
<evidence type="ECO:0000256" key="6">
    <source>
        <dbReference type="ARBA" id="ARBA00022694"/>
    </source>
</evidence>
<comment type="similarity">
    <text evidence="7">Belongs to the class I-like SAM-binding methyltransferase superfamily. TrmB family.</text>
</comment>
<dbReference type="SUPFAM" id="SSF53335">
    <property type="entry name" value="S-adenosyl-L-methionine-dependent methyltransferases"/>
    <property type="match status" value="1"/>
</dbReference>
<dbReference type="EC" id="2.1.1.33" evidence="7"/>
<evidence type="ECO:0000256" key="1">
    <source>
        <dbReference type="ARBA" id="ARBA00000142"/>
    </source>
</evidence>
<dbReference type="Proteomes" id="UP001477672">
    <property type="component" value="Unassembled WGS sequence"/>
</dbReference>
<comment type="function">
    <text evidence="2 7">Catalyzes the formation of N(7)-methylguanine at position 46 (m7G46) in tRNA.</text>
</comment>
<dbReference type="NCBIfam" id="TIGR00091">
    <property type="entry name" value="tRNA (guanosine(46)-N7)-methyltransferase TrmB"/>
    <property type="match status" value="1"/>
</dbReference>
<comment type="caution">
    <text evidence="7">Lacks conserved residue(s) required for the propagation of feature annotation.</text>
</comment>
<name>A0ABV1GDW6_9FIRM</name>
<dbReference type="NCBIfam" id="NF001080">
    <property type="entry name" value="PRK00121.2-2"/>
    <property type="match status" value="1"/>
</dbReference>
<reference evidence="8 9" key="1">
    <citation type="submission" date="2024-03" db="EMBL/GenBank/DDBJ databases">
        <title>Human intestinal bacterial collection.</title>
        <authorList>
            <person name="Pauvert C."/>
            <person name="Hitch T.C.A."/>
            <person name="Clavel T."/>
        </authorList>
    </citation>
    <scope>NUCLEOTIDE SEQUENCE [LARGE SCALE GENOMIC DNA]</scope>
    <source>
        <strain evidence="8 9">CLA-JM-H11</strain>
    </source>
</reference>
<keyword evidence="9" id="KW-1185">Reference proteome</keyword>
<feature type="binding site" evidence="7">
    <location>
        <position position="127"/>
    </location>
    <ligand>
        <name>S-adenosyl-L-methionine</name>
        <dbReference type="ChEBI" id="CHEBI:59789"/>
    </ligand>
</feature>
<evidence type="ECO:0000256" key="4">
    <source>
        <dbReference type="ARBA" id="ARBA00022679"/>
    </source>
</evidence>
<dbReference type="InterPro" id="IPR003358">
    <property type="entry name" value="tRNA_(Gua-N-7)_MeTrfase_Trmb"/>
</dbReference>
<evidence type="ECO:0000256" key="7">
    <source>
        <dbReference type="HAMAP-Rule" id="MF_01057"/>
    </source>
</evidence>
<dbReference type="Gene3D" id="3.40.50.150">
    <property type="entry name" value="Vaccinia Virus protein VP39"/>
    <property type="match status" value="1"/>
</dbReference>
<feature type="binding site" evidence="7">
    <location>
        <position position="132"/>
    </location>
    <ligand>
        <name>substrate</name>
    </ligand>
</feature>
<feature type="binding site" evidence="7">
    <location>
        <position position="102"/>
    </location>
    <ligand>
        <name>S-adenosyl-L-methionine</name>
        <dbReference type="ChEBI" id="CHEBI:59789"/>
    </ligand>
</feature>
<sequence>MRMRFKPYAGPELRACPFHVNEPMEQRGKWNGLFARPDQPLHLELGCGKGGFLAKLAVRNPQINYVGIDLTDKVLILAKRNIDREYAQAGRPVDNVLILTHDIERIPSMLSGAAGDRVERIYINFCNPWNKKAGHKKHRLTHTKQLLLYREFLCENGEIWFKCDDEDLFEDTLLYLPAAGFEITWMTRDLHADEPDWNIRTEHENMFTEMGIPTKALIARKVSLPQEL</sequence>
<dbReference type="RefSeq" id="WP_349215451.1">
    <property type="nucleotide sequence ID" value="NZ_JBBMFA010000080.1"/>
</dbReference>
<dbReference type="PROSITE" id="PS51625">
    <property type="entry name" value="SAM_MT_TRMB"/>
    <property type="match status" value="1"/>
</dbReference>
<comment type="pathway">
    <text evidence="7">tRNA modification; N(7)-methylguanine-tRNA biosynthesis.</text>
</comment>
<comment type="caution">
    <text evidence="8">The sequence shown here is derived from an EMBL/GenBank/DDBJ whole genome shotgun (WGS) entry which is preliminary data.</text>
</comment>
<dbReference type="PANTHER" id="PTHR23417:SF14">
    <property type="entry name" value="PENTACOTRIPEPTIDE-REPEAT REGION OF PRORP DOMAIN-CONTAINING PROTEIN"/>
    <property type="match status" value="1"/>
</dbReference>